<feature type="transmembrane region" description="Helical" evidence="1">
    <location>
        <begin position="43"/>
        <end position="68"/>
    </location>
</feature>
<sequence>MTTFAIGLSTAGLRSVPCYALAGGLIIAAFVLAALFSAGAVSLIALVLALLAYNAGIAAPVFAAFILARRRQA</sequence>
<keyword evidence="1" id="KW-0812">Transmembrane</keyword>
<proteinExistence type="predicted"/>
<dbReference type="EMBL" id="JACHBK010000019">
    <property type="protein sequence ID" value="MBB5539359.1"/>
    <property type="molecule type" value="Genomic_DNA"/>
</dbReference>
<dbReference type="AlphaFoldDB" id="A0A7W8XBL4"/>
<accession>A0A7W8XBL4</accession>
<evidence type="ECO:0000313" key="2">
    <source>
        <dbReference type="EMBL" id="MBB5539359.1"/>
    </source>
</evidence>
<dbReference type="RefSeq" id="WP_154663300.1">
    <property type="nucleotide sequence ID" value="NZ_JACHBK010000019.1"/>
</dbReference>
<protein>
    <submittedName>
        <fullName evidence="2">Cytochrome c biogenesis protein CcdA</fullName>
    </submittedName>
</protein>
<evidence type="ECO:0000313" key="3">
    <source>
        <dbReference type="Proteomes" id="UP000585507"/>
    </source>
</evidence>
<evidence type="ECO:0000256" key="1">
    <source>
        <dbReference type="SAM" id="Phobius"/>
    </source>
</evidence>
<feature type="transmembrane region" description="Helical" evidence="1">
    <location>
        <begin position="16"/>
        <end position="37"/>
    </location>
</feature>
<dbReference type="Proteomes" id="UP000585507">
    <property type="component" value="Unassembled WGS sequence"/>
</dbReference>
<comment type="caution">
    <text evidence="2">The sequence shown here is derived from an EMBL/GenBank/DDBJ whole genome shotgun (WGS) entry which is preliminary data.</text>
</comment>
<keyword evidence="1" id="KW-1133">Transmembrane helix</keyword>
<organism evidence="2 3">
    <name type="scientific">Rhizobium giardinii</name>
    <dbReference type="NCBI Taxonomy" id="56731"/>
    <lineage>
        <taxon>Bacteria</taxon>
        <taxon>Pseudomonadati</taxon>
        <taxon>Pseudomonadota</taxon>
        <taxon>Alphaproteobacteria</taxon>
        <taxon>Hyphomicrobiales</taxon>
        <taxon>Rhizobiaceae</taxon>
        <taxon>Rhizobium/Agrobacterium group</taxon>
        <taxon>Rhizobium</taxon>
    </lineage>
</organism>
<name>A0A7W8XBL4_9HYPH</name>
<keyword evidence="3" id="KW-1185">Reference proteome</keyword>
<keyword evidence="1" id="KW-0472">Membrane</keyword>
<gene>
    <name evidence="2" type="ORF">GGD55_006106</name>
</gene>
<reference evidence="2 3" key="1">
    <citation type="submission" date="2020-08" db="EMBL/GenBank/DDBJ databases">
        <title>Genomic Encyclopedia of Type Strains, Phase IV (KMG-V): Genome sequencing to study the core and pangenomes of soil and plant-associated prokaryotes.</title>
        <authorList>
            <person name="Whitman W."/>
        </authorList>
    </citation>
    <scope>NUCLEOTIDE SEQUENCE [LARGE SCALE GENOMIC DNA]</scope>
    <source>
        <strain evidence="2 3">SEMIA 4084</strain>
    </source>
</reference>